<protein>
    <recommendedName>
        <fullName evidence="2">F-box domain-containing protein</fullName>
    </recommendedName>
</protein>
<evidence type="ECO:0000313" key="4">
    <source>
        <dbReference type="Proteomes" id="UP000829354"/>
    </source>
</evidence>
<evidence type="ECO:0000256" key="1">
    <source>
        <dbReference type="SAM" id="Phobius"/>
    </source>
</evidence>
<evidence type="ECO:0000313" key="3">
    <source>
        <dbReference type="EMBL" id="UMM25430.1"/>
    </source>
</evidence>
<sequence length="247" mass="29227">MQLSPSAIVNTALLLFPNSHCLGLFNPKNRWRITILDLIDVVIFSVTVIMRQLRLIWLFLCHSYFPLHVIVYMISTGFFRIVSLFEPQNSLKNQTSMKNRDRFPLLHLDYVAVREVLNVLDPIDYRNFSKTSKACRILLTTKKPYKVELTFTKCPVFMIGDGTINHAVRWVTNQEEHGIRTTHTWPDELREYVFAYSYNPLTSMKEFYLYARSLMGIEIHTVRLEMIEIRGQLWETVDWLHSTKFRF</sequence>
<dbReference type="EMBL" id="CP092622">
    <property type="protein sequence ID" value="UMM25430.1"/>
    <property type="molecule type" value="Genomic_DNA"/>
</dbReference>
<feature type="transmembrane region" description="Helical" evidence="1">
    <location>
        <begin position="56"/>
        <end position="79"/>
    </location>
</feature>
<keyword evidence="1" id="KW-0472">Membrane</keyword>
<dbReference type="Pfam" id="PF00646">
    <property type="entry name" value="F-box"/>
    <property type="match status" value="1"/>
</dbReference>
<proteinExistence type="predicted"/>
<name>A0AAE9EJT3_CAEBR</name>
<keyword evidence="4" id="KW-1185">Reference proteome</keyword>
<dbReference type="Proteomes" id="UP000829354">
    <property type="component" value="Chromosome III"/>
</dbReference>
<organism evidence="3 4">
    <name type="scientific">Caenorhabditis briggsae</name>
    <dbReference type="NCBI Taxonomy" id="6238"/>
    <lineage>
        <taxon>Eukaryota</taxon>
        <taxon>Metazoa</taxon>
        <taxon>Ecdysozoa</taxon>
        <taxon>Nematoda</taxon>
        <taxon>Chromadorea</taxon>
        <taxon>Rhabditida</taxon>
        <taxon>Rhabditina</taxon>
        <taxon>Rhabditomorpha</taxon>
        <taxon>Rhabditoidea</taxon>
        <taxon>Rhabditidae</taxon>
        <taxon>Peloderinae</taxon>
        <taxon>Caenorhabditis</taxon>
    </lineage>
</organism>
<keyword evidence="1" id="KW-0812">Transmembrane</keyword>
<keyword evidence="1" id="KW-1133">Transmembrane helix</keyword>
<feature type="domain" description="F-box" evidence="2">
    <location>
        <begin position="105"/>
        <end position="145"/>
    </location>
</feature>
<dbReference type="AlphaFoldDB" id="A0AAE9EJT3"/>
<accession>A0AAE9EJT3</accession>
<evidence type="ECO:0000259" key="2">
    <source>
        <dbReference type="Pfam" id="PF00646"/>
    </source>
</evidence>
<reference evidence="3 4" key="1">
    <citation type="submission" date="2022-04" db="EMBL/GenBank/DDBJ databases">
        <title>Chromosome-level reference genomes for two strains of Caenorhabditis briggsae: an improved platform for comparative genomics.</title>
        <authorList>
            <person name="Stevens L."/>
            <person name="Andersen E."/>
        </authorList>
    </citation>
    <scope>NUCLEOTIDE SEQUENCE [LARGE SCALE GENOMIC DNA]</scope>
    <source>
        <strain evidence="3">VX34</strain>
        <tissue evidence="3">Whole-organism</tissue>
    </source>
</reference>
<gene>
    <name evidence="3" type="ORF">L5515_005262</name>
</gene>
<dbReference type="InterPro" id="IPR001810">
    <property type="entry name" value="F-box_dom"/>
</dbReference>